<dbReference type="EMBL" id="PPUZ01000024">
    <property type="protein sequence ID" value="RZM81157.1"/>
    <property type="molecule type" value="Genomic_DNA"/>
</dbReference>
<evidence type="ECO:0000259" key="7">
    <source>
        <dbReference type="Pfam" id="PF02706"/>
    </source>
</evidence>
<dbReference type="Proteomes" id="UP000292345">
    <property type="component" value="Unassembled WGS sequence"/>
</dbReference>
<keyword evidence="5 6" id="KW-0472">Membrane</keyword>
<evidence type="ECO:0000256" key="3">
    <source>
        <dbReference type="ARBA" id="ARBA00022692"/>
    </source>
</evidence>
<keyword evidence="3 6" id="KW-0812">Transmembrane</keyword>
<dbReference type="GO" id="GO:0004713">
    <property type="term" value="F:protein tyrosine kinase activity"/>
    <property type="evidence" value="ECO:0007669"/>
    <property type="project" value="TreeGrafter"/>
</dbReference>
<gene>
    <name evidence="8" type="ORF">C3B51_09210</name>
</gene>
<evidence type="ECO:0000313" key="8">
    <source>
        <dbReference type="EMBL" id="RZM81157.1"/>
    </source>
</evidence>
<evidence type="ECO:0000313" key="9">
    <source>
        <dbReference type="Proteomes" id="UP000292345"/>
    </source>
</evidence>
<keyword evidence="2" id="KW-1003">Cell membrane</keyword>
<protein>
    <submittedName>
        <fullName evidence="8">LPS O-antigen length regulator</fullName>
    </submittedName>
</protein>
<proteinExistence type="predicted"/>
<reference evidence="8 9" key="1">
    <citation type="submission" date="2018-01" db="EMBL/GenBank/DDBJ databases">
        <title>Co-occurrence of chitin degradation, pigmentation and bioactivity in marine Pseudoalteromonas.</title>
        <authorList>
            <person name="Paulsen S."/>
            <person name="Gram L."/>
            <person name="Machado H."/>
        </authorList>
    </citation>
    <scope>NUCLEOTIDE SEQUENCE [LARGE SCALE GENOMIC DNA]</scope>
    <source>
        <strain evidence="8 9">S1946</strain>
    </source>
</reference>
<dbReference type="InterPro" id="IPR050445">
    <property type="entry name" value="Bact_polysacc_biosynth/exp"/>
</dbReference>
<feature type="domain" description="Polysaccharide chain length determinant N-terminal" evidence="7">
    <location>
        <begin position="8"/>
        <end position="109"/>
    </location>
</feature>
<sequence length="305" mass="34474">MSQITKEDDIDLRELVKIIWEGKWTIVLLTTVFAIGAVLFSLSLPNVYKSHVLVAPADDESSGGLAGLTGQLGGMAGLAGLSLPGGNEKVDLAIEIMKSRRFISDFISEYELLPDLMAAKKWDKASNTLIYDESIYLAEQEKWVRDVKAPYSPQPSMQEAYVEFRDLLTITKEKEAGLIRITIEHVSPLIAKQWLELLVKSINSEMKLETIEEADKSMYYLNRQLRKTSIADIQSVLYALIEEQTKKKMFAEVREEYVFKTIDPAIVPELKSGPKRALICILITMLGFMVAFVIVALRYYLRKRG</sequence>
<dbReference type="Pfam" id="PF02706">
    <property type="entry name" value="Wzz"/>
    <property type="match status" value="1"/>
</dbReference>
<dbReference type="PANTHER" id="PTHR32309">
    <property type="entry name" value="TYROSINE-PROTEIN KINASE"/>
    <property type="match status" value="1"/>
</dbReference>
<feature type="transmembrane region" description="Helical" evidence="6">
    <location>
        <begin position="24"/>
        <end position="44"/>
    </location>
</feature>
<evidence type="ECO:0000256" key="6">
    <source>
        <dbReference type="SAM" id="Phobius"/>
    </source>
</evidence>
<dbReference type="PANTHER" id="PTHR32309:SF13">
    <property type="entry name" value="FERRIC ENTEROBACTIN TRANSPORT PROTEIN FEPE"/>
    <property type="match status" value="1"/>
</dbReference>
<feature type="transmembrane region" description="Helical" evidence="6">
    <location>
        <begin position="277"/>
        <end position="301"/>
    </location>
</feature>
<evidence type="ECO:0000256" key="2">
    <source>
        <dbReference type="ARBA" id="ARBA00022475"/>
    </source>
</evidence>
<dbReference type="RefSeq" id="WP_130244852.1">
    <property type="nucleotide sequence ID" value="NZ_PPUZ01000024.1"/>
</dbReference>
<dbReference type="AlphaFoldDB" id="A0A4Q7EDU1"/>
<comment type="subcellular location">
    <subcellularLocation>
        <location evidence="1">Cell membrane</location>
        <topology evidence="1">Multi-pass membrane protein</topology>
    </subcellularLocation>
</comment>
<evidence type="ECO:0000256" key="4">
    <source>
        <dbReference type="ARBA" id="ARBA00022989"/>
    </source>
</evidence>
<accession>A0A4Q7EDU1</accession>
<dbReference type="GO" id="GO:0005886">
    <property type="term" value="C:plasma membrane"/>
    <property type="evidence" value="ECO:0007669"/>
    <property type="project" value="UniProtKB-SubCell"/>
</dbReference>
<comment type="caution">
    <text evidence="8">The sequence shown here is derived from an EMBL/GenBank/DDBJ whole genome shotgun (WGS) entry which is preliminary data.</text>
</comment>
<evidence type="ECO:0000256" key="5">
    <source>
        <dbReference type="ARBA" id="ARBA00023136"/>
    </source>
</evidence>
<name>A0A4Q7EDU1_9GAMM</name>
<dbReference type="InterPro" id="IPR003856">
    <property type="entry name" value="LPS_length_determ_N"/>
</dbReference>
<keyword evidence="4 6" id="KW-1133">Transmembrane helix</keyword>
<evidence type="ECO:0000256" key="1">
    <source>
        <dbReference type="ARBA" id="ARBA00004651"/>
    </source>
</evidence>
<organism evidence="8 9">
    <name type="scientific">Pseudoalteromonas rubra</name>
    <dbReference type="NCBI Taxonomy" id="43658"/>
    <lineage>
        <taxon>Bacteria</taxon>
        <taxon>Pseudomonadati</taxon>
        <taxon>Pseudomonadota</taxon>
        <taxon>Gammaproteobacteria</taxon>
        <taxon>Alteromonadales</taxon>
        <taxon>Pseudoalteromonadaceae</taxon>
        <taxon>Pseudoalteromonas</taxon>
    </lineage>
</organism>